<gene>
    <name evidence="2" type="ORF">DTER00134_LOCUS3029</name>
</gene>
<evidence type="ECO:0000313" key="2">
    <source>
        <dbReference type="EMBL" id="CAE0487979.1"/>
    </source>
</evidence>
<feature type="compositionally biased region" description="Polar residues" evidence="1">
    <location>
        <begin position="346"/>
        <end position="359"/>
    </location>
</feature>
<feature type="region of interest" description="Disordered" evidence="1">
    <location>
        <begin position="33"/>
        <end position="83"/>
    </location>
</feature>
<feature type="region of interest" description="Disordered" evidence="1">
    <location>
        <begin position="345"/>
        <end position="364"/>
    </location>
</feature>
<dbReference type="EMBL" id="HBIP01005985">
    <property type="protein sequence ID" value="CAE0487979.1"/>
    <property type="molecule type" value="Transcribed_RNA"/>
</dbReference>
<feature type="region of interest" description="Disordered" evidence="1">
    <location>
        <begin position="981"/>
        <end position="1005"/>
    </location>
</feature>
<feature type="region of interest" description="Disordered" evidence="1">
    <location>
        <begin position="379"/>
        <end position="426"/>
    </location>
</feature>
<dbReference type="AlphaFoldDB" id="A0A7S3QN76"/>
<feature type="compositionally biased region" description="Polar residues" evidence="1">
    <location>
        <begin position="381"/>
        <end position="392"/>
    </location>
</feature>
<feature type="compositionally biased region" description="Polar residues" evidence="1">
    <location>
        <begin position="189"/>
        <end position="206"/>
    </location>
</feature>
<feature type="region of interest" description="Disordered" evidence="1">
    <location>
        <begin position="481"/>
        <end position="517"/>
    </location>
</feature>
<organism evidence="2">
    <name type="scientific">Dunaliella tertiolecta</name>
    <name type="common">Green alga</name>
    <dbReference type="NCBI Taxonomy" id="3047"/>
    <lineage>
        <taxon>Eukaryota</taxon>
        <taxon>Viridiplantae</taxon>
        <taxon>Chlorophyta</taxon>
        <taxon>core chlorophytes</taxon>
        <taxon>Chlorophyceae</taxon>
        <taxon>CS clade</taxon>
        <taxon>Chlamydomonadales</taxon>
        <taxon>Dunaliellaceae</taxon>
        <taxon>Dunaliella</taxon>
    </lineage>
</organism>
<accession>A0A7S3QN76</accession>
<feature type="compositionally biased region" description="Polar residues" evidence="1">
    <location>
        <begin position="312"/>
        <end position="322"/>
    </location>
</feature>
<name>A0A7S3QN76_DUNTE</name>
<feature type="region of interest" description="Disordered" evidence="1">
    <location>
        <begin position="189"/>
        <end position="272"/>
    </location>
</feature>
<feature type="compositionally biased region" description="Low complexity" evidence="1">
    <location>
        <begin position="53"/>
        <end position="66"/>
    </location>
</feature>
<evidence type="ECO:0000256" key="1">
    <source>
        <dbReference type="SAM" id="MobiDB-lite"/>
    </source>
</evidence>
<protein>
    <submittedName>
        <fullName evidence="2">Uncharacterized protein</fullName>
    </submittedName>
</protein>
<sequence length="1092" mass="120895">MEAGTMDMNEPEQVHLRAFPLVALRLFGDASFQPKQGKSRPRSLHIQANLKNPGSPSQSPFPSPYSLGNSRKHQLTHPETNGGLLEQSRRSQSYQQLHSLQTLQMPHHIPSVMKSAPQLPPLSSPASPIAASATLETPPWGSKSIAKHPTVATCHSAPGLLPMPPPEHLTPVAASASFSAFHTNRVAFHQQSHNSTSSATQNNNPHHSTDATAPSDSPSAQSAPLSRLAPLTHPPTIHHSSSRHFPQELPISTNQGSSHHLEGGEVSSPFARSPSLATKQLGLFRAPSHHLAPLLKPAPSKRRSRLTFHSPAISQPEGTSQGVAPKEPCSELSIKVSGSPYLPPNFTATGLSPRTQDGTNKPDVWTRLSSMSHLRRAPSFRTHQGPQTPSSQGNTLSRSSTNRRQSRSRNGSRGKGSLEQAANRANVQLPGAQGLWSKLRAKMKDKKITSKGLASAFLSHIQDNNFDEEAMASLVEAARSRATRSFSSSNKLPSRQPRGKGGAEEPESSPRRPWPSAKAALRIADEDDDETESLITPLERESMTAREQKIWAMSQGAIRRMQLMKANPVAFDESAAQAAEAEARAAAEYARKRFEELKLLVSDSRANEQFRDAIQNVMMNRPHFVRPMASKRSIQPRATVVERDVQGWRLEDSIFMKRVKENDARNAYDTPEVVDKQFETDWSRVSSKVRFRKLVTRQDSGLRDQAELDRELREVHDELQKRFTAIRASFIYFSSFSGSTASDSMMEMGLMEFHRFARHCKISDPKVPGIKPSDIDTMFISTNYEEDSQTQESEANDDNALVRFELLEIIVRMAIGKFIVPKVLTDVSDSVAHMFENFIEPSLPAVAKTDPNSFRRDRFYCKEMEMEIVKHWELLQATFKLYKAKDRTKMFWIEHWIALLESTNLLGTHTGIDKHCSKVLFAFSQSTVVDELKRRQRAVSLMFCDFLEALARISEVLSPPTAAELADFARELQYGSDISKPTAISEESDQDSAISPESGDAGKEAPRTLTVAEYFKLVQSDPVKLATRAAKAGLGKELHQAAQQRPLAESFAGLIEMMLAGLQETWGGTTEAQTAARMQKMAQGLSGGIELR</sequence>
<feature type="region of interest" description="Disordered" evidence="1">
    <location>
        <begin position="293"/>
        <end position="329"/>
    </location>
</feature>
<feature type="compositionally biased region" description="Low complexity" evidence="1">
    <location>
        <begin position="393"/>
        <end position="403"/>
    </location>
</feature>
<proteinExistence type="predicted"/>
<reference evidence="2" key="1">
    <citation type="submission" date="2021-01" db="EMBL/GenBank/DDBJ databases">
        <authorList>
            <person name="Corre E."/>
            <person name="Pelletier E."/>
            <person name="Niang G."/>
            <person name="Scheremetjew M."/>
            <person name="Finn R."/>
            <person name="Kale V."/>
            <person name="Holt S."/>
            <person name="Cochrane G."/>
            <person name="Meng A."/>
            <person name="Brown T."/>
            <person name="Cohen L."/>
        </authorList>
    </citation>
    <scope>NUCLEOTIDE SEQUENCE</scope>
    <source>
        <strain evidence="2">CCMP1320</strain>
    </source>
</reference>
<feature type="compositionally biased region" description="Low complexity" evidence="1">
    <location>
        <begin position="210"/>
        <end position="226"/>
    </location>
</feature>